<reference evidence="2 3" key="1">
    <citation type="journal article" date="2019" name="Nat. Microbiol.">
        <title>Mediterranean grassland soil C-N compound turnover is dependent on rainfall and depth, and is mediated by genomically divergent microorganisms.</title>
        <authorList>
            <person name="Diamond S."/>
            <person name="Andeer P.F."/>
            <person name="Li Z."/>
            <person name="Crits-Christoph A."/>
            <person name="Burstein D."/>
            <person name="Anantharaman K."/>
            <person name="Lane K.R."/>
            <person name="Thomas B.C."/>
            <person name="Pan C."/>
            <person name="Northen T.R."/>
            <person name="Banfield J.F."/>
        </authorList>
    </citation>
    <scope>NUCLEOTIDE SEQUENCE [LARGE SCALE GENOMIC DNA]</scope>
    <source>
        <strain evidence="2">WS_10</strain>
    </source>
</reference>
<dbReference type="InterPro" id="IPR015424">
    <property type="entry name" value="PyrdxlP-dep_Trfase"/>
</dbReference>
<accession>A0A538U7F8</accession>
<name>A0A538U7F8_UNCEI</name>
<dbReference type="InterPro" id="IPR015421">
    <property type="entry name" value="PyrdxlP-dep_Trfase_major"/>
</dbReference>
<sequence>MRTDFPIFRAPRDKPLAYLDSAATSQKPDLVLQAMDRYYSSYNANIHRGIYAIAEQATAAYEDARRKVAAHVTAG</sequence>
<dbReference type="Pfam" id="PF00266">
    <property type="entry name" value="Aminotran_5"/>
    <property type="match status" value="1"/>
</dbReference>
<comment type="caution">
    <text evidence="2">The sequence shown here is derived from an EMBL/GenBank/DDBJ whole genome shotgun (WGS) entry which is preliminary data.</text>
</comment>
<organism evidence="2 3">
    <name type="scientific">Eiseniibacteriota bacterium</name>
    <dbReference type="NCBI Taxonomy" id="2212470"/>
    <lineage>
        <taxon>Bacteria</taxon>
        <taxon>Candidatus Eiseniibacteriota</taxon>
    </lineage>
</organism>
<dbReference type="EMBL" id="VBPA01000111">
    <property type="protein sequence ID" value="TMQ71629.1"/>
    <property type="molecule type" value="Genomic_DNA"/>
</dbReference>
<dbReference type="Gene3D" id="3.40.640.10">
    <property type="entry name" value="Type I PLP-dependent aspartate aminotransferase-like (Major domain)"/>
    <property type="match status" value="1"/>
</dbReference>
<dbReference type="AlphaFoldDB" id="A0A538U7F8"/>
<dbReference type="Proteomes" id="UP000319836">
    <property type="component" value="Unassembled WGS sequence"/>
</dbReference>
<evidence type="ECO:0000313" key="3">
    <source>
        <dbReference type="Proteomes" id="UP000319836"/>
    </source>
</evidence>
<keyword evidence="2" id="KW-0808">Transferase</keyword>
<evidence type="ECO:0000259" key="1">
    <source>
        <dbReference type="Pfam" id="PF00266"/>
    </source>
</evidence>
<protein>
    <submittedName>
        <fullName evidence="2">Aminotransferase class V-fold PLP-dependent enzyme</fullName>
    </submittedName>
</protein>
<keyword evidence="2" id="KW-0032">Aminotransferase</keyword>
<evidence type="ECO:0000313" key="2">
    <source>
        <dbReference type="EMBL" id="TMQ71629.1"/>
    </source>
</evidence>
<dbReference type="InterPro" id="IPR015422">
    <property type="entry name" value="PyrdxlP-dep_Trfase_small"/>
</dbReference>
<dbReference type="GO" id="GO:0008483">
    <property type="term" value="F:transaminase activity"/>
    <property type="evidence" value="ECO:0007669"/>
    <property type="project" value="UniProtKB-KW"/>
</dbReference>
<dbReference type="SUPFAM" id="SSF53383">
    <property type="entry name" value="PLP-dependent transferases"/>
    <property type="match status" value="1"/>
</dbReference>
<gene>
    <name evidence="2" type="ORF">E6K80_05045</name>
</gene>
<feature type="non-terminal residue" evidence="2">
    <location>
        <position position="75"/>
    </location>
</feature>
<dbReference type="Gene3D" id="3.90.1150.10">
    <property type="entry name" value="Aspartate Aminotransferase, domain 1"/>
    <property type="match status" value="1"/>
</dbReference>
<dbReference type="InterPro" id="IPR000192">
    <property type="entry name" value="Aminotrans_V_dom"/>
</dbReference>
<proteinExistence type="predicted"/>
<feature type="domain" description="Aminotransferase class V" evidence="1">
    <location>
        <begin position="18"/>
        <end position="73"/>
    </location>
</feature>